<dbReference type="InterPro" id="IPR037523">
    <property type="entry name" value="VOC_core"/>
</dbReference>
<dbReference type="SUPFAM" id="SSF54593">
    <property type="entry name" value="Glyoxalase/Bleomycin resistance protein/Dihydroxybiphenyl dioxygenase"/>
    <property type="match status" value="1"/>
</dbReference>
<dbReference type="AlphaFoldDB" id="A0A6P1MKB9"/>
<dbReference type="InterPro" id="IPR029068">
    <property type="entry name" value="Glyas_Bleomycin-R_OHBP_Dase"/>
</dbReference>
<dbReference type="GO" id="GO:0016829">
    <property type="term" value="F:lyase activity"/>
    <property type="evidence" value="ECO:0007669"/>
    <property type="project" value="UniProtKB-KW"/>
</dbReference>
<organism evidence="2 3">
    <name type="scientific">Aminipila terrae</name>
    <dbReference type="NCBI Taxonomy" id="2697030"/>
    <lineage>
        <taxon>Bacteria</taxon>
        <taxon>Bacillati</taxon>
        <taxon>Bacillota</taxon>
        <taxon>Clostridia</taxon>
        <taxon>Peptostreptococcales</taxon>
        <taxon>Anaerovoracaceae</taxon>
        <taxon>Aminipila</taxon>
    </lineage>
</organism>
<proteinExistence type="predicted"/>
<keyword evidence="3" id="KW-1185">Reference proteome</keyword>
<accession>A0A6P1MKB9</accession>
<feature type="domain" description="VOC" evidence="1">
    <location>
        <begin position="2"/>
        <end position="129"/>
    </location>
</feature>
<dbReference type="Gene3D" id="3.10.180.10">
    <property type="entry name" value="2,3-Dihydroxybiphenyl 1,2-Dioxygenase, domain 1"/>
    <property type="match status" value="1"/>
</dbReference>
<keyword evidence="2" id="KW-0456">Lyase</keyword>
<evidence type="ECO:0000259" key="1">
    <source>
        <dbReference type="PROSITE" id="PS51819"/>
    </source>
</evidence>
<dbReference type="Proteomes" id="UP000463883">
    <property type="component" value="Chromosome"/>
</dbReference>
<protein>
    <submittedName>
        <fullName evidence="2">Lactoylglutathione lyase</fullName>
    </submittedName>
</protein>
<gene>
    <name evidence="2" type="ORF">Ami3637_06395</name>
</gene>
<evidence type="ECO:0000313" key="2">
    <source>
        <dbReference type="EMBL" id="QHI72076.1"/>
    </source>
</evidence>
<name>A0A6P1MKB9_9FIRM</name>
<sequence>MKIHHVGYLVKDINKALKEFGKIGFILIQEICYDSFRDIEICFVENSGYILELVSPKSEESIAWNLLKKYGNAPYHICYIVENLEETVSNLKDQGYVLVAEPKEAIALRSKKVAFLIGRNMGLIELVEI</sequence>
<evidence type="ECO:0000313" key="3">
    <source>
        <dbReference type="Proteomes" id="UP000463883"/>
    </source>
</evidence>
<dbReference type="EMBL" id="CP047591">
    <property type="protein sequence ID" value="QHI72076.1"/>
    <property type="molecule type" value="Genomic_DNA"/>
</dbReference>
<reference evidence="2 3" key="1">
    <citation type="submission" date="2020-01" db="EMBL/GenBank/DDBJ databases">
        <title>Genomic analysis of Aminipila sp. CBA3637.</title>
        <authorList>
            <person name="Kim Y.B."/>
            <person name="Roh S.W."/>
        </authorList>
    </citation>
    <scope>NUCLEOTIDE SEQUENCE [LARGE SCALE GENOMIC DNA]</scope>
    <source>
        <strain evidence="2 3">CBA3637</strain>
    </source>
</reference>
<dbReference type="Pfam" id="PF13669">
    <property type="entry name" value="Glyoxalase_4"/>
    <property type="match status" value="1"/>
</dbReference>
<dbReference type="RefSeq" id="WP_162361846.1">
    <property type="nucleotide sequence ID" value="NZ_CP047591.1"/>
</dbReference>
<dbReference type="KEGG" id="amic:Ami3637_06395"/>
<dbReference type="PROSITE" id="PS51819">
    <property type="entry name" value="VOC"/>
    <property type="match status" value="1"/>
</dbReference>